<proteinExistence type="predicted"/>
<dbReference type="KEGG" id="bgoe:IFJ75_00765"/>
<dbReference type="EMBL" id="CP062222">
    <property type="protein sequence ID" value="QTC93138.1"/>
    <property type="molecule type" value="Genomic_DNA"/>
</dbReference>
<evidence type="ECO:0000313" key="1">
    <source>
        <dbReference type="EMBL" id="QTC93138.1"/>
    </source>
</evidence>
<organism evidence="1 2">
    <name type="scientific">Brevundimonas goettingensis</name>
    <dbReference type="NCBI Taxonomy" id="2774190"/>
    <lineage>
        <taxon>Bacteria</taxon>
        <taxon>Pseudomonadati</taxon>
        <taxon>Pseudomonadota</taxon>
        <taxon>Alphaproteobacteria</taxon>
        <taxon>Caulobacterales</taxon>
        <taxon>Caulobacteraceae</taxon>
        <taxon>Brevundimonas</taxon>
    </lineage>
</organism>
<keyword evidence="2" id="KW-1185">Reference proteome</keyword>
<dbReference type="AlphaFoldDB" id="A0A975C3F1"/>
<protein>
    <submittedName>
        <fullName evidence="1">Uncharacterized protein</fullName>
    </submittedName>
</protein>
<accession>A0A975C3F1</accession>
<gene>
    <name evidence="1" type="ORF">IFJ75_00765</name>
</gene>
<name>A0A975C3F1_9CAUL</name>
<sequence>MAGVALTALSGCASVTSRLGLGQADQAELPPPMPGVLEPIHAAALLNNTAVFWVSSNGCTKKDDLQPIVSFHGDASIITLRRISEDRCTTPEDEGVEIKWSFEELGLKPGARVSVNNPYQLPQT</sequence>
<dbReference type="Proteomes" id="UP000663918">
    <property type="component" value="Chromosome"/>
</dbReference>
<evidence type="ECO:0000313" key="2">
    <source>
        <dbReference type="Proteomes" id="UP000663918"/>
    </source>
</evidence>
<reference evidence="1" key="1">
    <citation type="submission" date="2020-09" db="EMBL/GenBank/DDBJ databases">
        <title>Brevundimonas sp. LVF2 isolated from a puddle in Goettingen, Germany.</title>
        <authorList>
            <person name="Friedrich I."/>
            <person name="Klassen A."/>
            <person name="Hannes N."/>
            <person name="Schneider D."/>
            <person name="Hertel R."/>
            <person name="Daniel R."/>
        </authorList>
    </citation>
    <scope>NUCLEOTIDE SEQUENCE</scope>
    <source>
        <strain evidence="1">LVF2</strain>
    </source>
</reference>